<comment type="similarity">
    <text evidence="2">Belongs to the MHC class I family.</text>
</comment>
<name>A0A401NHZ3_SCYTO</name>
<dbReference type="InterPro" id="IPR036179">
    <property type="entry name" value="Ig-like_dom_sf"/>
</dbReference>
<dbReference type="Proteomes" id="UP000288216">
    <property type="component" value="Unassembled WGS sequence"/>
</dbReference>
<evidence type="ECO:0000313" key="8">
    <source>
        <dbReference type="Proteomes" id="UP000288216"/>
    </source>
</evidence>
<dbReference type="InterPro" id="IPR007110">
    <property type="entry name" value="Ig-like_dom"/>
</dbReference>
<organism evidence="7 8">
    <name type="scientific">Scyliorhinus torazame</name>
    <name type="common">Cloudy catshark</name>
    <name type="synonym">Catulus torazame</name>
    <dbReference type="NCBI Taxonomy" id="75743"/>
    <lineage>
        <taxon>Eukaryota</taxon>
        <taxon>Metazoa</taxon>
        <taxon>Chordata</taxon>
        <taxon>Craniata</taxon>
        <taxon>Vertebrata</taxon>
        <taxon>Chondrichthyes</taxon>
        <taxon>Elasmobranchii</taxon>
        <taxon>Galeomorphii</taxon>
        <taxon>Galeoidea</taxon>
        <taxon>Carcharhiniformes</taxon>
        <taxon>Scyliorhinidae</taxon>
        <taxon>Scyliorhinus</taxon>
    </lineage>
</organism>
<keyword evidence="4" id="KW-0812">Transmembrane</keyword>
<dbReference type="InterPro" id="IPR011162">
    <property type="entry name" value="MHC_I/II-like_Ag-recog"/>
</dbReference>
<dbReference type="PROSITE" id="PS50835">
    <property type="entry name" value="IG_LIKE"/>
    <property type="match status" value="1"/>
</dbReference>
<dbReference type="Gene3D" id="3.30.500.10">
    <property type="entry name" value="MHC class I-like antigen recognition-like"/>
    <property type="match status" value="1"/>
</dbReference>
<accession>A0A401NHZ3</accession>
<comment type="caution">
    <text evidence="7">The sequence shown here is derived from an EMBL/GenBank/DDBJ whole genome shotgun (WGS) entry which is preliminary data.</text>
</comment>
<dbReference type="InterPro" id="IPR050208">
    <property type="entry name" value="MHC_class-I_related"/>
</dbReference>
<evidence type="ECO:0000256" key="4">
    <source>
        <dbReference type="SAM" id="Phobius"/>
    </source>
</evidence>
<reference evidence="7 8" key="1">
    <citation type="journal article" date="2018" name="Nat. Ecol. Evol.">
        <title>Shark genomes provide insights into elasmobranch evolution and the origin of vertebrates.</title>
        <authorList>
            <person name="Hara Y"/>
            <person name="Yamaguchi K"/>
            <person name="Onimaru K"/>
            <person name="Kadota M"/>
            <person name="Koyanagi M"/>
            <person name="Keeley SD"/>
            <person name="Tatsumi K"/>
            <person name="Tanaka K"/>
            <person name="Motone F"/>
            <person name="Kageyama Y"/>
            <person name="Nozu R"/>
            <person name="Adachi N"/>
            <person name="Nishimura O"/>
            <person name="Nakagawa R"/>
            <person name="Tanegashima C"/>
            <person name="Kiyatake I"/>
            <person name="Matsumoto R"/>
            <person name="Murakumo K"/>
            <person name="Nishida K"/>
            <person name="Terakita A"/>
            <person name="Kuratani S"/>
            <person name="Sato K"/>
            <person name="Hyodo S Kuraku.S."/>
        </authorList>
    </citation>
    <scope>NUCLEOTIDE SEQUENCE [LARGE SCALE GENOMIC DNA]</scope>
</reference>
<dbReference type="InterPro" id="IPR011161">
    <property type="entry name" value="MHC_I-like_Ag-recog"/>
</dbReference>
<feature type="transmembrane region" description="Helical" evidence="4">
    <location>
        <begin position="303"/>
        <end position="324"/>
    </location>
</feature>
<protein>
    <recommendedName>
        <fullName evidence="6">Ig-like domain-containing protein</fullName>
    </recommendedName>
</protein>
<keyword evidence="1" id="KW-0325">Glycoprotein</keyword>
<feature type="signal peptide" evidence="5">
    <location>
        <begin position="1"/>
        <end position="21"/>
    </location>
</feature>
<proteinExistence type="inferred from homology"/>
<dbReference type="GO" id="GO:0006955">
    <property type="term" value="P:immune response"/>
    <property type="evidence" value="ECO:0007669"/>
    <property type="project" value="TreeGrafter"/>
</dbReference>
<dbReference type="InterPro" id="IPR013783">
    <property type="entry name" value="Ig-like_fold"/>
</dbReference>
<dbReference type="InterPro" id="IPR037055">
    <property type="entry name" value="MHC_I-like_Ag-recog_sf"/>
</dbReference>
<dbReference type="GO" id="GO:0009897">
    <property type="term" value="C:external side of plasma membrane"/>
    <property type="evidence" value="ECO:0007669"/>
    <property type="project" value="TreeGrafter"/>
</dbReference>
<keyword evidence="5" id="KW-0732">Signal</keyword>
<evidence type="ECO:0000256" key="1">
    <source>
        <dbReference type="ARBA" id="ARBA00023180"/>
    </source>
</evidence>
<dbReference type="GO" id="GO:0005615">
    <property type="term" value="C:extracellular space"/>
    <property type="evidence" value="ECO:0007669"/>
    <property type="project" value="TreeGrafter"/>
</dbReference>
<dbReference type="SUPFAM" id="SSF54452">
    <property type="entry name" value="MHC antigen-recognition domain"/>
    <property type="match status" value="1"/>
</dbReference>
<dbReference type="STRING" id="75743.A0A401NHZ3"/>
<sequence>MFLILFSISLCFSWVSPDSNAFTVIYLATSGTTDLPEYVGVGMINGVPVAYYESGTHQIVSRQQWMTDSFDAEYWEYLTNRGNEHCAIAKENLKMIMKNTNQTSGIHVFQWIRTVEVTEDGSMKRSMRFGFDGKDYISLEPDRMKWIATNDVAVKTMEKWNSDESWNKYWKWQLEVELVERLKLRLHFGKEYLKRKVQPEVFISKSEPNSQHKPLILSCLVTGFYPVDIEVTWLRNGTVMSETQSSGVRPNHDGTHQILKEIEINAGDEDQYSCQIEHSSLAEPKLHQWEIPGNRSGHLHPGFITGLMLNALAVIFGIIGIIIWKNQRSDETGNPHQPFHRNFGKEHQIVLPQPFLEAGLPRHHPETRNDNVEQELSDSYPQLKPGPFQTGSQPGAHDPVEGAARLVEFFQHFLL</sequence>
<dbReference type="PRINTS" id="PR01638">
    <property type="entry name" value="MHCCLASSI"/>
</dbReference>
<feature type="chain" id="PRO_5019005965" description="Ig-like domain-containing protein" evidence="5">
    <location>
        <begin position="22"/>
        <end position="415"/>
    </location>
</feature>
<evidence type="ECO:0000313" key="7">
    <source>
        <dbReference type="EMBL" id="GCB60483.1"/>
    </source>
</evidence>
<dbReference type="Pfam" id="PF07654">
    <property type="entry name" value="C1-set"/>
    <property type="match status" value="1"/>
</dbReference>
<evidence type="ECO:0000256" key="2">
    <source>
        <dbReference type="RuleBase" id="RU004439"/>
    </source>
</evidence>
<dbReference type="PANTHER" id="PTHR16675:SF235">
    <property type="entry name" value="SHKT DOMAIN-CONTAINING PROTEIN"/>
    <property type="match status" value="1"/>
</dbReference>
<keyword evidence="4" id="KW-0472">Membrane</keyword>
<keyword evidence="4" id="KW-1133">Transmembrane helix</keyword>
<dbReference type="PANTHER" id="PTHR16675">
    <property type="entry name" value="MHC CLASS I-RELATED"/>
    <property type="match status" value="1"/>
</dbReference>
<keyword evidence="8" id="KW-1185">Reference proteome</keyword>
<evidence type="ECO:0000259" key="6">
    <source>
        <dbReference type="PROSITE" id="PS50835"/>
    </source>
</evidence>
<dbReference type="OrthoDB" id="8936120at2759"/>
<dbReference type="AlphaFoldDB" id="A0A401NHZ3"/>
<gene>
    <name evidence="7" type="ORF">scyTo_0009186</name>
</gene>
<feature type="domain" description="Ig-like" evidence="6">
    <location>
        <begin position="199"/>
        <end position="287"/>
    </location>
</feature>
<dbReference type="OMA" id="WIRTVEV"/>
<dbReference type="EMBL" id="BFAA01003679">
    <property type="protein sequence ID" value="GCB60483.1"/>
    <property type="molecule type" value="Genomic_DNA"/>
</dbReference>
<dbReference type="SUPFAM" id="SSF48726">
    <property type="entry name" value="Immunoglobulin"/>
    <property type="match status" value="1"/>
</dbReference>
<dbReference type="InterPro" id="IPR003597">
    <property type="entry name" value="Ig_C1-set"/>
</dbReference>
<feature type="region of interest" description="Disordered" evidence="3">
    <location>
        <begin position="359"/>
        <end position="399"/>
    </location>
</feature>
<evidence type="ECO:0000256" key="3">
    <source>
        <dbReference type="SAM" id="MobiDB-lite"/>
    </source>
</evidence>
<dbReference type="InterPro" id="IPR001039">
    <property type="entry name" value="MHC_I_a_a1/a2"/>
</dbReference>
<dbReference type="Gene3D" id="2.60.40.10">
    <property type="entry name" value="Immunoglobulins"/>
    <property type="match status" value="1"/>
</dbReference>
<dbReference type="SMART" id="SM00407">
    <property type="entry name" value="IGc1"/>
    <property type="match status" value="1"/>
</dbReference>
<evidence type="ECO:0000256" key="5">
    <source>
        <dbReference type="SAM" id="SignalP"/>
    </source>
</evidence>
<dbReference type="Pfam" id="PF00129">
    <property type="entry name" value="MHC_I"/>
    <property type="match status" value="1"/>
</dbReference>